<sequence length="130" mass="15066">MVATAHATYQCHRDSEASIKSEPVDWSRSAILEYYRRARMKFAPPHRKLSKTEQVTWRRLQTKTYPHLHLLHKIDKQRYPWECAKAPQDNIHETTTREGWEALLSSSEEAAQRAATLQASRRAHASGALE</sequence>
<evidence type="ECO:0000313" key="1">
    <source>
        <dbReference type="EMBL" id="KAH7954149.1"/>
    </source>
</evidence>
<dbReference type="EMBL" id="CM023473">
    <property type="protein sequence ID" value="KAH7954149.1"/>
    <property type="molecule type" value="Genomic_DNA"/>
</dbReference>
<organism evidence="1 2">
    <name type="scientific">Dermacentor silvarum</name>
    <name type="common">Tick</name>
    <dbReference type="NCBI Taxonomy" id="543639"/>
    <lineage>
        <taxon>Eukaryota</taxon>
        <taxon>Metazoa</taxon>
        <taxon>Ecdysozoa</taxon>
        <taxon>Arthropoda</taxon>
        <taxon>Chelicerata</taxon>
        <taxon>Arachnida</taxon>
        <taxon>Acari</taxon>
        <taxon>Parasitiformes</taxon>
        <taxon>Ixodida</taxon>
        <taxon>Ixodoidea</taxon>
        <taxon>Ixodidae</taxon>
        <taxon>Rhipicephalinae</taxon>
        <taxon>Dermacentor</taxon>
    </lineage>
</organism>
<keyword evidence="2" id="KW-1185">Reference proteome</keyword>
<dbReference type="Proteomes" id="UP000821865">
    <property type="component" value="Chromosome 4"/>
</dbReference>
<comment type="caution">
    <text evidence="1">The sequence shown here is derived from an EMBL/GenBank/DDBJ whole genome shotgun (WGS) entry which is preliminary data.</text>
</comment>
<protein>
    <submittedName>
        <fullName evidence="1">Uncharacterized protein</fullName>
    </submittedName>
</protein>
<evidence type="ECO:0000313" key="2">
    <source>
        <dbReference type="Proteomes" id="UP000821865"/>
    </source>
</evidence>
<proteinExistence type="predicted"/>
<gene>
    <name evidence="1" type="ORF">HPB49_016049</name>
</gene>
<reference evidence="1" key="1">
    <citation type="submission" date="2020-05" db="EMBL/GenBank/DDBJ databases">
        <title>Large-scale comparative analyses of tick genomes elucidate their genetic diversity and vector capacities.</title>
        <authorList>
            <person name="Jia N."/>
            <person name="Wang J."/>
            <person name="Shi W."/>
            <person name="Du L."/>
            <person name="Sun Y."/>
            <person name="Zhan W."/>
            <person name="Jiang J."/>
            <person name="Wang Q."/>
            <person name="Zhang B."/>
            <person name="Ji P."/>
            <person name="Sakyi L.B."/>
            <person name="Cui X."/>
            <person name="Yuan T."/>
            <person name="Jiang B."/>
            <person name="Yang W."/>
            <person name="Lam T.T.-Y."/>
            <person name="Chang Q."/>
            <person name="Ding S."/>
            <person name="Wang X."/>
            <person name="Zhu J."/>
            <person name="Ruan X."/>
            <person name="Zhao L."/>
            <person name="Wei J."/>
            <person name="Que T."/>
            <person name="Du C."/>
            <person name="Cheng J."/>
            <person name="Dai P."/>
            <person name="Han X."/>
            <person name="Huang E."/>
            <person name="Gao Y."/>
            <person name="Liu J."/>
            <person name="Shao H."/>
            <person name="Ye R."/>
            <person name="Li L."/>
            <person name="Wei W."/>
            <person name="Wang X."/>
            <person name="Wang C."/>
            <person name="Yang T."/>
            <person name="Huo Q."/>
            <person name="Li W."/>
            <person name="Guo W."/>
            <person name="Chen H."/>
            <person name="Zhou L."/>
            <person name="Ni X."/>
            <person name="Tian J."/>
            <person name="Zhou Y."/>
            <person name="Sheng Y."/>
            <person name="Liu T."/>
            <person name="Pan Y."/>
            <person name="Xia L."/>
            <person name="Li J."/>
            <person name="Zhao F."/>
            <person name="Cao W."/>
        </authorList>
    </citation>
    <scope>NUCLEOTIDE SEQUENCE</scope>
    <source>
        <strain evidence="1">Dsil-2018</strain>
    </source>
</reference>
<name>A0ACB8CYC2_DERSI</name>
<accession>A0ACB8CYC2</accession>